<dbReference type="PANTHER" id="PTHR35186">
    <property type="entry name" value="ANK_REP_REGION DOMAIN-CONTAINING PROTEIN"/>
    <property type="match status" value="1"/>
</dbReference>
<feature type="domain" description="DUF7580" evidence="1">
    <location>
        <begin position="103"/>
        <end position="434"/>
    </location>
</feature>
<sequence length="463" mass="52768">MENPRDPRWKEGKLVQADIFDQNNVREYLDAILGINGDDSQPDILDHRTHRRQWKKLILVLKKESIEGHLQRTEKLNTFLGILTKQNQPTATTRRAPRRNTRHYKRIRSHAIDLYNILEARFPSSPTCKCALEPHHMSIKLGFRSAQLTEKAVYFHAIFTSETSTFNTSSNWREIETEPWKKIQEDVLCQDTDHVKTSPPDGTEIIDLCAAITGPASKGWLGHISNRQGQQHRIRILDARQRLPASDKIQTVSLAEVLSDPQFYEEQRLRLALKLASSVMQLHTTEWLTDFWSKSDVSFMRSKHGVIDFDNPLIGRTFGARGYDLNCVSETLPRPTLHASIPCLFSLGIVLLELKYRRLFEDLKSEVERSMPPEFSDSMAARRLTDEMIGSTNYQDAVVRCILGLDAAYRSLAEERFQKEVEEKIISLIAEDLKIYCAKTSVEACLEMGKGGMGAMGGVVARA</sequence>
<dbReference type="Pfam" id="PF24476">
    <property type="entry name" value="DUF7580"/>
    <property type="match status" value="1"/>
</dbReference>
<proteinExistence type="predicted"/>
<organism evidence="2 3">
    <name type="scientific">Penicillium cosmopolitanum</name>
    <dbReference type="NCBI Taxonomy" id="1131564"/>
    <lineage>
        <taxon>Eukaryota</taxon>
        <taxon>Fungi</taxon>
        <taxon>Dikarya</taxon>
        <taxon>Ascomycota</taxon>
        <taxon>Pezizomycotina</taxon>
        <taxon>Eurotiomycetes</taxon>
        <taxon>Eurotiomycetidae</taxon>
        <taxon>Eurotiales</taxon>
        <taxon>Aspergillaceae</taxon>
        <taxon>Penicillium</taxon>
    </lineage>
</organism>
<protein>
    <submittedName>
        <fullName evidence="2">Synaptobrevin</fullName>
    </submittedName>
</protein>
<name>A0A9W9W3L3_9EURO</name>
<dbReference type="AlphaFoldDB" id="A0A9W9W3L3"/>
<dbReference type="PANTHER" id="PTHR35186:SF4">
    <property type="entry name" value="PRION-INHIBITION AND PROPAGATION HELO DOMAIN-CONTAINING PROTEIN"/>
    <property type="match status" value="1"/>
</dbReference>
<evidence type="ECO:0000313" key="2">
    <source>
        <dbReference type="EMBL" id="KAJ5397932.1"/>
    </source>
</evidence>
<accession>A0A9W9W3L3</accession>
<evidence type="ECO:0000259" key="1">
    <source>
        <dbReference type="Pfam" id="PF24476"/>
    </source>
</evidence>
<dbReference type="Proteomes" id="UP001147747">
    <property type="component" value="Unassembled WGS sequence"/>
</dbReference>
<dbReference type="InterPro" id="IPR056002">
    <property type="entry name" value="DUF7580"/>
</dbReference>
<evidence type="ECO:0000313" key="3">
    <source>
        <dbReference type="Proteomes" id="UP001147747"/>
    </source>
</evidence>
<dbReference type="RefSeq" id="XP_056489984.1">
    <property type="nucleotide sequence ID" value="XM_056630682.1"/>
</dbReference>
<dbReference type="EMBL" id="JAPZBU010000006">
    <property type="protein sequence ID" value="KAJ5397932.1"/>
    <property type="molecule type" value="Genomic_DNA"/>
</dbReference>
<keyword evidence="3" id="KW-1185">Reference proteome</keyword>
<reference evidence="2" key="2">
    <citation type="journal article" date="2023" name="IMA Fungus">
        <title>Comparative genomic study of the Penicillium genus elucidates a diverse pangenome and 15 lateral gene transfer events.</title>
        <authorList>
            <person name="Petersen C."/>
            <person name="Sorensen T."/>
            <person name="Nielsen M.R."/>
            <person name="Sondergaard T.E."/>
            <person name="Sorensen J.L."/>
            <person name="Fitzpatrick D.A."/>
            <person name="Frisvad J.C."/>
            <person name="Nielsen K.L."/>
        </authorList>
    </citation>
    <scope>NUCLEOTIDE SEQUENCE</scope>
    <source>
        <strain evidence="2">IBT 29677</strain>
    </source>
</reference>
<comment type="caution">
    <text evidence="2">The sequence shown here is derived from an EMBL/GenBank/DDBJ whole genome shotgun (WGS) entry which is preliminary data.</text>
</comment>
<dbReference type="OrthoDB" id="3565018at2759"/>
<dbReference type="GeneID" id="81369662"/>
<gene>
    <name evidence="2" type="ORF">N7509_006045</name>
</gene>
<reference evidence="2" key="1">
    <citation type="submission" date="2022-12" db="EMBL/GenBank/DDBJ databases">
        <authorList>
            <person name="Petersen C."/>
        </authorList>
    </citation>
    <scope>NUCLEOTIDE SEQUENCE</scope>
    <source>
        <strain evidence="2">IBT 29677</strain>
    </source>
</reference>